<dbReference type="STRING" id="1235802.C823_03326"/>
<dbReference type="SMART" id="SM00481">
    <property type="entry name" value="POLIIIAc"/>
    <property type="match status" value="1"/>
</dbReference>
<dbReference type="GO" id="GO:0005829">
    <property type="term" value="C:cytosol"/>
    <property type="evidence" value="ECO:0007669"/>
    <property type="project" value="TreeGrafter"/>
</dbReference>
<keyword evidence="3" id="KW-1185">Reference proteome</keyword>
<evidence type="ECO:0000313" key="3">
    <source>
        <dbReference type="Proteomes" id="UP000012589"/>
    </source>
</evidence>
<name>N2AC77_9FIRM</name>
<dbReference type="Proteomes" id="UP000012589">
    <property type="component" value="Unassembled WGS sequence"/>
</dbReference>
<dbReference type="SUPFAM" id="SSF89550">
    <property type="entry name" value="PHP domain-like"/>
    <property type="match status" value="1"/>
</dbReference>
<dbReference type="eggNOG" id="COG1387">
    <property type="taxonomic scope" value="Bacteria"/>
</dbReference>
<dbReference type="CDD" id="cd07437">
    <property type="entry name" value="PHP_HisPPase_Ycdx_like"/>
    <property type="match status" value="1"/>
</dbReference>
<protein>
    <recommendedName>
        <fullName evidence="1">Polymerase/histidinol phosphatase N-terminal domain-containing protein</fullName>
    </recommendedName>
</protein>
<dbReference type="PANTHER" id="PTHR36928:SF1">
    <property type="entry name" value="PHOSPHATASE YCDX-RELATED"/>
    <property type="match status" value="1"/>
</dbReference>
<dbReference type="AlphaFoldDB" id="N2AC77"/>
<dbReference type="HOGENOM" id="CLU_061999_0_1_9"/>
<sequence length="245" mass="27608">MSFELDVHTHTIASGHAYGTLTEMAKEAAARGLKLLGITEHSHCMPGTCNDLYFVNLRVVPREMFGIRLMLGAELNIMDYEGAVDLPDRIIDRLDLRIASIHTNLYRVGTTQQNTAAVLGAMKNPKIDIIGHPDDGNCPLDYEQIVRASKEYHTLLEINNNSMRMPSRKNARENITVILNLCKKYDVPVIMNSDAHFMTDIANTDHSMPVVEQTDFPKELILNYSVEKFEAYIAENRAKEKESGK</sequence>
<feature type="domain" description="Polymerase/histidinol phosphatase N-terminal" evidence="1">
    <location>
        <begin position="5"/>
        <end position="79"/>
    </location>
</feature>
<accession>N2AC77</accession>
<evidence type="ECO:0000259" key="1">
    <source>
        <dbReference type="SMART" id="SM00481"/>
    </source>
</evidence>
<dbReference type="Pfam" id="PF02811">
    <property type="entry name" value="PHP"/>
    <property type="match status" value="1"/>
</dbReference>
<dbReference type="GO" id="GO:0042578">
    <property type="term" value="F:phosphoric ester hydrolase activity"/>
    <property type="evidence" value="ECO:0007669"/>
    <property type="project" value="TreeGrafter"/>
</dbReference>
<evidence type="ECO:0000313" key="2">
    <source>
        <dbReference type="EMBL" id="EMZ24063.1"/>
    </source>
</evidence>
<dbReference type="InterPro" id="IPR004013">
    <property type="entry name" value="PHP_dom"/>
</dbReference>
<dbReference type="InterPro" id="IPR003141">
    <property type="entry name" value="Pol/His_phosphatase_N"/>
</dbReference>
<comment type="caution">
    <text evidence="2">The sequence shown here is derived from an EMBL/GenBank/DDBJ whole genome shotgun (WGS) entry which is preliminary data.</text>
</comment>
<dbReference type="NCBIfam" id="NF006702">
    <property type="entry name" value="PRK09248.1"/>
    <property type="match status" value="1"/>
</dbReference>
<dbReference type="GO" id="GO:0008270">
    <property type="term" value="F:zinc ion binding"/>
    <property type="evidence" value="ECO:0007669"/>
    <property type="project" value="TreeGrafter"/>
</dbReference>
<dbReference type="EMBL" id="AQFT01000100">
    <property type="protein sequence ID" value="EMZ24063.1"/>
    <property type="molecule type" value="Genomic_DNA"/>
</dbReference>
<reference evidence="2 3" key="1">
    <citation type="journal article" date="2014" name="Genome Announc.">
        <title>Draft genome sequences of the altered schaedler flora, a defined bacterial community from gnotobiotic mice.</title>
        <authorList>
            <person name="Wannemuehler M.J."/>
            <person name="Overstreet A.M."/>
            <person name="Ward D.V."/>
            <person name="Phillips G.J."/>
        </authorList>
    </citation>
    <scope>NUCLEOTIDE SEQUENCE [LARGE SCALE GENOMIC DNA]</scope>
    <source>
        <strain evidence="2 3">ASF492</strain>
    </source>
</reference>
<dbReference type="OrthoDB" id="9808747at2"/>
<dbReference type="InterPro" id="IPR050243">
    <property type="entry name" value="PHP_phosphatase"/>
</dbReference>
<dbReference type="PATRIC" id="fig|1235802.3.peg.3509"/>
<dbReference type="InterPro" id="IPR016195">
    <property type="entry name" value="Pol/histidinol_Pase-like"/>
</dbReference>
<dbReference type="PANTHER" id="PTHR36928">
    <property type="entry name" value="PHOSPHATASE YCDX-RELATED"/>
    <property type="match status" value="1"/>
</dbReference>
<organism evidence="2 3">
    <name type="scientific">Eubacterium plexicaudatum ASF492</name>
    <dbReference type="NCBI Taxonomy" id="1235802"/>
    <lineage>
        <taxon>Bacteria</taxon>
        <taxon>Bacillati</taxon>
        <taxon>Bacillota</taxon>
        <taxon>Clostridia</taxon>
        <taxon>Eubacteriales</taxon>
        <taxon>Eubacteriaceae</taxon>
        <taxon>Eubacterium</taxon>
    </lineage>
</organism>
<dbReference type="Gene3D" id="3.20.20.140">
    <property type="entry name" value="Metal-dependent hydrolases"/>
    <property type="match status" value="1"/>
</dbReference>
<gene>
    <name evidence="2" type="ORF">C823_03326</name>
</gene>
<proteinExistence type="predicted"/>